<sequence>MSNFVRVQTHSAYQSALIPPRRGVDCFSTRLLFTSSSYVVNKHYKSVGMSWTESKLPYPVIRLVPSRPKKDPRSAFNRWS</sequence>
<dbReference type="EMBL" id="KN833693">
    <property type="protein sequence ID" value="KIK28301.1"/>
    <property type="molecule type" value="Genomic_DNA"/>
</dbReference>
<accession>A0A0C9ZG53</accession>
<keyword evidence="2" id="KW-1185">Reference proteome</keyword>
<evidence type="ECO:0000313" key="1">
    <source>
        <dbReference type="EMBL" id="KIK28301.1"/>
    </source>
</evidence>
<name>A0A0C9ZG53_9AGAM</name>
<dbReference type="Proteomes" id="UP000054018">
    <property type="component" value="Unassembled WGS sequence"/>
</dbReference>
<proteinExistence type="predicted"/>
<reference evidence="1 2" key="1">
    <citation type="submission" date="2014-04" db="EMBL/GenBank/DDBJ databases">
        <authorList>
            <consortium name="DOE Joint Genome Institute"/>
            <person name="Kuo A."/>
            <person name="Kohler A."/>
            <person name="Costa M.D."/>
            <person name="Nagy L.G."/>
            <person name="Floudas D."/>
            <person name="Copeland A."/>
            <person name="Barry K.W."/>
            <person name="Cichocki N."/>
            <person name="Veneault-Fourrey C."/>
            <person name="LaButti K."/>
            <person name="Lindquist E.A."/>
            <person name="Lipzen A."/>
            <person name="Lundell T."/>
            <person name="Morin E."/>
            <person name="Murat C."/>
            <person name="Sun H."/>
            <person name="Tunlid A."/>
            <person name="Henrissat B."/>
            <person name="Grigoriev I.V."/>
            <person name="Hibbett D.S."/>
            <person name="Martin F."/>
            <person name="Nordberg H.P."/>
            <person name="Cantor M.N."/>
            <person name="Hua S.X."/>
        </authorList>
    </citation>
    <scope>NUCLEOTIDE SEQUENCE [LARGE SCALE GENOMIC DNA]</scope>
    <source>
        <strain evidence="1 2">441</strain>
    </source>
</reference>
<gene>
    <name evidence="1" type="ORF">PISMIDRAFT_674004</name>
</gene>
<evidence type="ECO:0000313" key="2">
    <source>
        <dbReference type="Proteomes" id="UP000054018"/>
    </source>
</evidence>
<dbReference type="AlphaFoldDB" id="A0A0C9ZG53"/>
<dbReference type="HOGENOM" id="CLU_2590685_0_0_1"/>
<reference evidence="2" key="2">
    <citation type="submission" date="2015-01" db="EMBL/GenBank/DDBJ databases">
        <title>Evolutionary Origins and Diversification of the Mycorrhizal Mutualists.</title>
        <authorList>
            <consortium name="DOE Joint Genome Institute"/>
            <consortium name="Mycorrhizal Genomics Consortium"/>
            <person name="Kohler A."/>
            <person name="Kuo A."/>
            <person name="Nagy L.G."/>
            <person name="Floudas D."/>
            <person name="Copeland A."/>
            <person name="Barry K.W."/>
            <person name="Cichocki N."/>
            <person name="Veneault-Fourrey C."/>
            <person name="LaButti K."/>
            <person name="Lindquist E.A."/>
            <person name="Lipzen A."/>
            <person name="Lundell T."/>
            <person name="Morin E."/>
            <person name="Murat C."/>
            <person name="Riley R."/>
            <person name="Ohm R."/>
            <person name="Sun H."/>
            <person name="Tunlid A."/>
            <person name="Henrissat B."/>
            <person name="Grigoriev I.V."/>
            <person name="Hibbett D.S."/>
            <person name="Martin F."/>
        </authorList>
    </citation>
    <scope>NUCLEOTIDE SEQUENCE [LARGE SCALE GENOMIC DNA]</scope>
    <source>
        <strain evidence="2">441</strain>
    </source>
</reference>
<protein>
    <submittedName>
        <fullName evidence="1">Unplaced genomic scaffold scaffold_9, whole genome shotgun sequence</fullName>
    </submittedName>
</protein>
<organism evidence="1 2">
    <name type="scientific">Pisolithus microcarpus 441</name>
    <dbReference type="NCBI Taxonomy" id="765257"/>
    <lineage>
        <taxon>Eukaryota</taxon>
        <taxon>Fungi</taxon>
        <taxon>Dikarya</taxon>
        <taxon>Basidiomycota</taxon>
        <taxon>Agaricomycotina</taxon>
        <taxon>Agaricomycetes</taxon>
        <taxon>Agaricomycetidae</taxon>
        <taxon>Boletales</taxon>
        <taxon>Sclerodermatineae</taxon>
        <taxon>Pisolithaceae</taxon>
        <taxon>Pisolithus</taxon>
    </lineage>
</organism>